<evidence type="ECO:0000256" key="1">
    <source>
        <dbReference type="ARBA" id="ARBA00010838"/>
    </source>
</evidence>
<dbReference type="Proteomes" id="UP000585474">
    <property type="component" value="Unassembled WGS sequence"/>
</dbReference>
<dbReference type="OrthoDB" id="65569at2759"/>
<dbReference type="AlphaFoldDB" id="A0A7J0DGK6"/>
<evidence type="ECO:0000256" key="2">
    <source>
        <dbReference type="RuleBase" id="RU003690"/>
    </source>
</evidence>
<name>A0A7J0DGK6_9ERIC</name>
<dbReference type="Pfam" id="PF00232">
    <property type="entry name" value="Glyco_hydro_1"/>
    <property type="match status" value="1"/>
</dbReference>
<dbReference type="SUPFAM" id="SSF51445">
    <property type="entry name" value="(Trans)glycosidases"/>
    <property type="match status" value="1"/>
</dbReference>
<gene>
    <name evidence="3" type="ORF">Acr_00g0034780</name>
</gene>
<dbReference type="InterPro" id="IPR001360">
    <property type="entry name" value="Glyco_hydro_1"/>
</dbReference>
<keyword evidence="4" id="KW-1185">Reference proteome</keyword>
<evidence type="ECO:0000313" key="3">
    <source>
        <dbReference type="EMBL" id="GFS34605.1"/>
    </source>
</evidence>
<dbReference type="PANTHER" id="PTHR10353:SF175">
    <property type="entry name" value="BETA-GLUCOSIDASE 18-LIKE ISOFORM X1"/>
    <property type="match status" value="1"/>
</dbReference>
<organism evidence="3 4">
    <name type="scientific">Actinidia rufa</name>
    <dbReference type="NCBI Taxonomy" id="165716"/>
    <lineage>
        <taxon>Eukaryota</taxon>
        <taxon>Viridiplantae</taxon>
        <taxon>Streptophyta</taxon>
        <taxon>Embryophyta</taxon>
        <taxon>Tracheophyta</taxon>
        <taxon>Spermatophyta</taxon>
        <taxon>Magnoliopsida</taxon>
        <taxon>eudicotyledons</taxon>
        <taxon>Gunneridae</taxon>
        <taxon>Pentapetalae</taxon>
        <taxon>asterids</taxon>
        <taxon>Ericales</taxon>
        <taxon>Actinidiaceae</taxon>
        <taxon>Actinidia</taxon>
    </lineage>
</organism>
<dbReference type="InterPro" id="IPR017853">
    <property type="entry name" value="GH"/>
</dbReference>
<reference evidence="4" key="1">
    <citation type="submission" date="2019-07" db="EMBL/GenBank/DDBJ databases">
        <title>De Novo Assembly of kiwifruit Actinidia rufa.</title>
        <authorList>
            <person name="Sugita-Konishi S."/>
            <person name="Sato K."/>
            <person name="Mori E."/>
            <person name="Abe Y."/>
            <person name="Kisaki G."/>
            <person name="Hamano K."/>
            <person name="Suezawa K."/>
            <person name="Otani M."/>
            <person name="Fukuda T."/>
            <person name="Manabe T."/>
            <person name="Gomi K."/>
            <person name="Tabuchi M."/>
            <person name="Akimitsu K."/>
            <person name="Kataoka I."/>
        </authorList>
    </citation>
    <scope>NUCLEOTIDE SEQUENCE [LARGE SCALE GENOMIC DNA]</scope>
    <source>
        <strain evidence="4">cv. Fuchu</strain>
    </source>
</reference>
<sequence length="426" mass="47240">MSPMSQTHLHATQGISSAQIEGAILEDGKNLSNWDVFTHRQGTIKNGENGDVAEDHYHPYLEDIDILHSLGVSAYRFSISWARVLPRGKFGEVNPNGVKFYNNIIDNLLLKAITIAHHDFPQELEDRYGSWLSPLMQEEFAYYANTCFRNFGDRVKYWITINEPNLFTDMAYIKGIYPPANCSEPFGNCSTGNSDTEPLIVMHNLLLAHAKAANLKKYGGFIGIVASAHMYRPLTDDVHDREAATRAFAFNVACKHFPLIGAANVESAKDTANFVSKVGKKKAWDAFTVTICMVTSNSSSPFGEVETPVNFPPPPHIGGGNAKCSSVGVNPGYVSAELELFSRNGFCHHVGGILVHVNLHQLHKLLLHYLVYPMIANIDVFSSGMIRGILVQVHSTLAITMHYILSLLQVQLLEKTLHPQHLSLLQ</sequence>
<dbReference type="PANTHER" id="PTHR10353">
    <property type="entry name" value="GLYCOSYL HYDROLASE"/>
    <property type="match status" value="1"/>
</dbReference>
<dbReference type="EMBL" id="BJWL01000214">
    <property type="protein sequence ID" value="GFS34605.1"/>
    <property type="molecule type" value="Genomic_DNA"/>
</dbReference>
<evidence type="ECO:0000313" key="4">
    <source>
        <dbReference type="Proteomes" id="UP000585474"/>
    </source>
</evidence>
<comment type="similarity">
    <text evidence="1 2">Belongs to the glycosyl hydrolase 1 family.</text>
</comment>
<proteinExistence type="inferred from homology"/>
<comment type="caution">
    <text evidence="3">The sequence shown here is derived from an EMBL/GenBank/DDBJ whole genome shotgun (WGS) entry which is preliminary data.</text>
</comment>
<accession>A0A7J0DGK6</accession>
<dbReference type="Gene3D" id="3.20.20.80">
    <property type="entry name" value="Glycosidases"/>
    <property type="match status" value="1"/>
</dbReference>
<protein>
    <submittedName>
        <fullName evidence="3">Beta-glucosidase 47</fullName>
    </submittedName>
</protein>
<dbReference type="GO" id="GO:0005975">
    <property type="term" value="P:carbohydrate metabolic process"/>
    <property type="evidence" value="ECO:0007669"/>
    <property type="project" value="InterPro"/>
</dbReference>
<dbReference type="GO" id="GO:0008422">
    <property type="term" value="F:beta-glucosidase activity"/>
    <property type="evidence" value="ECO:0007669"/>
    <property type="project" value="TreeGrafter"/>
</dbReference>